<dbReference type="RefSeq" id="WP_050023294.1">
    <property type="nucleotide sequence ID" value="NZ_JNFH02000004.1"/>
</dbReference>
<dbReference type="InterPro" id="IPR000917">
    <property type="entry name" value="Sulfatase_N"/>
</dbReference>
<keyword evidence="3" id="KW-1185">Reference proteome</keyword>
<evidence type="ECO:0000259" key="1">
    <source>
        <dbReference type="Pfam" id="PF00884"/>
    </source>
</evidence>
<feature type="domain" description="Sulfatase N-terminal" evidence="1">
    <location>
        <begin position="15"/>
        <end position="327"/>
    </location>
</feature>
<dbReference type="PANTHER" id="PTHR43751">
    <property type="entry name" value="SULFATASE"/>
    <property type="match status" value="1"/>
</dbReference>
<dbReference type="Pfam" id="PF00884">
    <property type="entry name" value="Sulfatase"/>
    <property type="match status" value="1"/>
</dbReference>
<dbReference type="SUPFAM" id="SSF53649">
    <property type="entry name" value="Alkaline phosphatase-like"/>
    <property type="match status" value="1"/>
</dbReference>
<name>A0A0F8AYP9_9EURY</name>
<dbReference type="InterPro" id="IPR017850">
    <property type="entry name" value="Alkaline_phosphatase_core_sf"/>
</dbReference>
<organism evidence="2 3">
    <name type="scientific">Halorubrum saccharovorum</name>
    <dbReference type="NCBI Taxonomy" id="2248"/>
    <lineage>
        <taxon>Archaea</taxon>
        <taxon>Methanobacteriati</taxon>
        <taxon>Methanobacteriota</taxon>
        <taxon>Stenosarchaea group</taxon>
        <taxon>Halobacteria</taxon>
        <taxon>Halobacteriales</taxon>
        <taxon>Haloferacaceae</taxon>
        <taxon>Halorubrum</taxon>
    </lineage>
</organism>
<dbReference type="PANTHER" id="PTHR43751:SF3">
    <property type="entry name" value="SULFATASE N-TERMINAL DOMAIN-CONTAINING PROTEIN"/>
    <property type="match status" value="1"/>
</dbReference>
<protein>
    <submittedName>
        <fullName evidence="2">Sulfatase</fullName>
    </submittedName>
</protein>
<dbReference type="CDD" id="cd16148">
    <property type="entry name" value="sulfatase_like"/>
    <property type="match status" value="1"/>
</dbReference>
<evidence type="ECO:0000313" key="3">
    <source>
        <dbReference type="Proteomes" id="UP000053331"/>
    </source>
</evidence>
<dbReference type="Gene3D" id="3.40.720.10">
    <property type="entry name" value="Alkaline Phosphatase, subunit A"/>
    <property type="match status" value="1"/>
</dbReference>
<dbReference type="OrthoDB" id="3164at2157"/>
<comment type="caution">
    <text evidence="2">The sequence shown here is derived from an EMBL/GenBank/DDBJ whole genome shotgun (WGS) entry which is preliminary data.</text>
</comment>
<dbReference type="InterPro" id="IPR052701">
    <property type="entry name" value="GAG_Ulvan_Degrading_Sulfatases"/>
</dbReference>
<sequence length="447" mass="50350">MPESNTSSPADELDNVILLSADSLRFDRIHASRNGEPLTPNIDELTENALEFQPGIAPGPSTRDTIPSMLTGKYPSEFDEYGLPSDRTTPLTLAEELSDRGFETAGLSHNNFTSRRYNIDRGFDFFDDVSEEARKENNRGAWRLTVRNLIEDTPLMDLAGTANNLAMELLGRSLYLRNESAEGITDRALNWMEETDDDRFLWVHYMDTHHPYLSPKRIQEKFGETYSKKEIKQLSQKTRSAQDEITDEDIPKMEYVYDCTVRYVDEQIGRIVDQLQDEGELESSLIVVTGDHGEGFGEFGKFGHADELWDTLVAVPLIIFHPNGPTKSVDGQAPLRLLKESIVGGGGLFDLTESGADYVYTEVPNYRDELKGVRGSEYKLIDRETEKVGTRLSNGEEDIIPVDEIPKEEKNRLEGELEPALNVTGVAADVDHREFRDDLAALGYLDE</sequence>
<accession>A0A0F8AYP9</accession>
<reference evidence="2 3" key="1">
    <citation type="journal article" date="2015" name="Genome Announc.">
        <title>Draft genome sequence of a Halorubrum H3 strain isolated from the burlinskoye salt lake (Altai Krai, Russia).</title>
        <authorList>
            <person name="Rozanov A.S."/>
            <person name="Bryanskaya A.V."/>
            <person name="Malup T.K."/>
            <person name="Kotenko A.V."/>
            <person name="Peltek S.E."/>
        </authorList>
    </citation>
    <scope>NUCLEOTIDE SEQUENCE [LARGE SCALE GENOMIC DNA]</scope>
    <source>
        <strain evidence="2 3">H3</strain>
    </source>
</reference>
<evidence type="ECO:0000313" key="2">
    <source>
        <dbReference type="EMBL" id="KKF40015.1"/>
    </source>
</evidence>
<proteinExistence type="predicted"/>
<dbReference type="EMBL" id="JNFH02000004">
    <property type="protein sequence ID" value="KKF40015.1"/>
    <property type="molecule type" value="Genomic_DNA"/>
</dbReference>
<dbReference type="Proteomes" id="UP000053331">
    <property type="component" value="Unassembled WGS sequence"/>
</dbReference>
<gene>
    <name evidence="2" type="ORF">FK85_23940</name>
</gene>
<dbReference type="AlphaFoldDB" id="A0A0F8AYP9"/>